<evidence type="ECO:0000256" key="1">
    <source>
        <dbReference type="ARBA" id="ARBA00004127"/>
    </source>
</evidence>
<evidence type="ECO:0000256" key="5">
    <source>
        <dbReference type="SAM" id="Phobius"/>
    </source>
</evidence>
<dbReference type="Proteomes" id="UP001288620">
    <property type="component" value="Unassembled WGS sequence"/>
</dbReference>
<dbReference type="CDD" id="cd02432">
    <property type="entry name" value="Nodulin-21_like_1"/>
    <property type="match status" value="1"/>
</dbReference>
<keyword evidence="3 5" id="KW-1133">Transmembrane helix</keyword>
<dbReference type="InterPro" id="IPR008217">
    <property type="entry name" value="Ccc1_fam"/>
</dbReference>
<organism evidence="6 7">
    <name type="scientific">Pantoea eucrina</name>
    <dbReference type="NCBI Taxonomy" id="472693"/>
    <lineage>
        <taxon>Bacteria</taxon>
        <taxon>Pseudomonadati</taxon>
        <taxon>Pseudomonadota</taxon>
        <taxon>Gammaproteobacteria</taxon>
        <taxon>Enterobacterales</taxon>
        <taxon>Erwiniaceae</taxon>
        <taxon>Pantoea</taxon>
    </lineage>
</organism>
<reference evidence="7" key="1">
    <citation type="submission" date="2023-07" db="EMBL/GenBank/DDBJ databases">
        <title>Structural and functional analysis of rice phyllospheric bacteria for their antimicrobial properties and defense elicitation against blast disease.</title>
        <authorList>
            <person name="Sahu K.P."/>
            <person name="Asharani P."/>
            <person name="Kumar M."/>
            <person name="Reddy B."/>
            <person name="Kumar A."/>
        </authorList>
    </citation>
    <scope>NUCLEOTIDE SEQUENCE [LARGE SCALE GENOMIC DNA]</scope>
    <source>
        <strain evidence="7">OsEp_Plm_30P10</strain>
    </source>
</reference>
<sequence length="227" mass="22923">MTPGETHKISRSGGLRAAVLGANDGIVSTASLLTGVAAANSSTHSILLAGVAGLVAGAMSMATGEYVSVSSQSDTERAAIAEEQAELENDYLAETHELAAIYVHRGLSKELAHEVASALMQHDALDAHTRDELGISDTSSARPLQAALFSAGSFTVGALIPLIVALTTSGIASIVIAALLALVLLGTVAAITGGAPVMRSIIRVSFWSSLAMGLSGITGALFGHYAG</sequence>
<evidence type="ECO:0000256" key="4">
    <source>
        <dbReference type="ARBA" id="ARBA00023136"/>
    </source>
</evidence>
<name>A0ABU5LK58_9GAMM</name>
<evidence type="ECO:0000256" key="3">
    <source>
        <dbReference type="ARBA" id="ARBA00022989"/>
    </source>
</evidence>
<dbReference type="RefSeq" id="WP_322544211.1">
    <property type="nucleotide sequence ID" value="NZ_JAOBTT010000002.1"/>
</dbReference>
<dbReference type="EMBL" id="JAOBTT010000002">
    <property type="protein sequence ID" value="MDZ7280323.1"/>
    <property type="molecule type" value="Genomic_DNA"/>
</dbReference>
<comment type="subcellular location">
    <subcellularLocation>
        <location evidence="1">Endomembrane system</location>
        <topology evidence="1">Multi-pass membrane protein</topology>
    </subcellularLocation>
</comment>
<dbReference type="PANTHER" id="PTHR31851">
    <property type="entry name" value="FE(2+)/MN(2+) TRANSPORTER PCL1"/>
    <property type="match status" value="1"/>
</dbReference>
<feature type="transmembrane region" description="Helical" evidence="5">
    <location>
        <begin position="146"/>
        <end position="165"/>
    </location>
</feature>
<feature type="transmembrane region" description="Helical" evidence="5">
    <location>
        <begin position="171"/>
        <end position="192"/>
    </location>
</feature>
<evidence type="ECO:0000313" key="7">
    <source>
        <dbReference type="Proteomes" id="UP001288620"/>
    </source>
</evidence>
<proteinExistence type="predicted"/>
<accession>A0ABU5LK58</accession>
<keyword evidence="2 5" id="KW-0812">Transmembrane</keyword>
<evidence type="ECO:0000313" key="6">
    <source>
        <dbReference type="EMBL" id="MDZ7280323.1"/>
    </source>
</evidence>
<gene>
    <name evidence="6" type="ORF">N4G40_18890</name>
</gene>
<keyword evidence="4 5" id="KW-0472">Membrane</keyword>
<feature type="transmembrane region" description="Helical" evidence="5">
    <location>
        <begin position="204"/>
        <end position="226"/>
    </location>
</feature>
<protein>
    <submittedName>
        <fullName evidence="6">VIT family protein</fullName>
    </submittedName>
</protein>
<evidence type="ECO:0000256" key="2">
    <source>
        <dbReference type="ARBA" id="ARBA00022692"/>
    </source>
</evidence>
<comment type="caution">
    <text evidence="6">The sequence shown here is derived from an EMBL/GenBank/DDBJ whole genome shotgun (WGS) entry which is preliminary data.</text>
</comment>
<keyword evidence="7" id="KW-1185">Reference proteome</keyword>
<dbReference type="Pfam" id="PF01988">
    <property type="entry name" value="VIT1"/>
    <property type="match status" value="1"/>
</dbReference>